<comment type="caution">
    <text evidence="3">The sequence shown here is derived from an EMBL/GenBank/DDBJ whole genome shotgun (WGS) entry which is preliminary data.</text>
</comment>
<protein>
    <submittedName>
        <fullName evidence="3">G5241 protein</fullName>
    </submittedName>
</protein>
<proteinExistence type="predicted"/>
<dbReference type="Proteomes" id="UP001497392">
    <property type="component" value="Unassembled WGS sequence"/>
</dbReference>
<reference evidence="3 4" key="1">
    <citation type="submission" date="2024-06" db="EMBL/GenBank/DDBJ databases">
        <authorList>
            <person name="Kraege A."/>
            <person name="Thomma B."/>
        </authorList>
    </citation>
    <scope>NUCLEOTIDE SEQUENCE [LARGE SCALE GENOMIC DNA]</scope>
</reference>
<sequence length="241" mass="24631">MKQPAVIAAFVLVLTATTQPADAFLFGILTRFFQPFPVVGVRTYAAPTQIGTAYINKFPFTTPPAPDCLQRALGLLNGCQPFLNAINANGGQLSKFTIFQILQLALQDKQADLTCYNAVASVLNGGCICDNGLIATINVLNTVPAFAKQAITSLNRQKCPFSPPPPPLSPFPTAASEAAAGAPPGAITPPALGTTPPAAITPPVASAQPVSVNVGVGASPSPGGSPLAGGRRLFRAPASEA</sequence>
<evidence type="ECO:0000313" key="4">
    <source>
        <dbReference type="Proteomes" id="UP001497392"/>
    </source>
</evidence>
<feature type="chain" id="PRO_5047439494" evidence="2">
    <location>
        <begin position="24"/>
        <end position="241"/>
    </location>
</feature>
<organism evidence="3 4">
    <name type="scientific">Coccomyxa viridis</name>
    <dbReference type="NCBI Taxonomy" id="1274662"/>
    <lineage>
        <taxon>Eukaryota</taxon>
        <taxon>Viridiplantae</taxon>
        <taxon>Chlorophyta</taxon>
        <taxon>core chlorophytes</taxon>
        <taxon>Trebouxiophyceae</taxon>
        <taxon>Trebouxiophyceae incertae sedis</taxon>
        <taxon>Coccomyxaceae</taxon>
        <taxon>Coccomyxa</taxon>
    </lineage>
</organism>
<evidence type="ECO:0000256" key="2">
    <source>
        <dbReference type="SAM" id="SignalP"/>
    </source>
</evidence>
<keyword evidence="4" id="KW-1185">Reference proteome</keyword>
<feature type="compositionally biased region" description="Low complexity" evidence="1">
    <location>
        <begin position="216"/>
        <end position="225"/>
    </location>
</feature>
<evidence type="ECO:0000256" key="1">
    <source>
        <dbReference type="SAM" id="MobiDB-lite"/>
    </source>
</evidence>
<dbReference type="EMBL" id="CAXHTA020000007">
    <property type="protein sequence ID" value="CAL5222821.1"/>
    <property type="molecule type" value="Genomic_DNA"/>
</dbReference>
<feature type="region of interest" description="Disordered" evidence="1">
    <location>
        <begin position="157"/>
        <end position="203"/>
    </location>
</feature>
<gene>
    <name evidence="3" type="primary">g5241</name>
    <name evidence="3" type="ORF">VP750_LOCUS4480</name>
</gene>
<feature type="compositionally biased region" description="Pro residues" evidence="1">
    <location>
        <begin position="161"/>
        <end position="170"/>
    </location>
</feature>
<feature type="signal peptide" evidence="2">
    <location>
        <begin position="1"/>
        <end position="23"/>
    </location>
</feature>
<name>A0ABP1FTR3_9CHLO</name>
<feature type="compositionally biased region" description="Low complexity" evidence="1">
    <location>
        <begin position="171"/>
        <end position="203"/>
    </location>
</feature>
<evidence type="ECO:0000313" key="3">
    <source>
        <dbReference type="EMBL" id="CAL5222821.1"/>
    </source>
</evidence>
<accession>A0ABP1FTR3</accession>
<feature type="region of interest" description="Disordered" evidence="1">
    <location>
        <begin position="216"/>
        <end position="241"/>
    </location>
</feature>
<keyword evidence="2" id="KW-0732">Signal</keyword>